<feature type="transmembrane region" description="Helical" evidence="1">
    <location>
        <begin position="86"/>
        <end position="105"/>
    </location>
</feature>
<feature type="transmembrane region" description="Helical" evidence="1">
    <location>
        <begin position="111"/>
        <end position="131"/>
    </location>
</feature>
<accession>A0A3R5U945</accession>
<keyword evidence="1" id="KW-1133">Transmembrane helix</keyword>
<gene>
    <name evidence="2" type="ORF">C1I91_12940</name>
</gene>
<evidence type="ECO:0000313" key="3">
    <source>
        <dbReference type="Proteomes" id="UP000286268"/>
    </source>
</evidence>
<proteinExistence type="predicted"/>
<feature type="transmembrane region" description="Helical" evidence="1">
    <location>
        <begin position="29"/>
        <end position="46"/>
    </location>
</feature>
<sequence length="179" mass="20265">MKSKRILVLGLIIIILGLLSVAFSIFSAFLAFGIVCIAHGCLMIFSKEYKRIIVNRFFRFEEDNLKGREEFYKSLGVNENNNVNRFFNSSIVVGFIAIAQALINYKALKNNASITAATIVCVISFISFIIIGALNDRIVKKSKDYSEYHMRFILLVTFIAIPIMFFGLIWILSTKGIVM</sequence>
<dbReference type="EMBL" id="CP025746">
    <property type="protein sequence ID" value="QAA32473.1"/>
    <property type="molecule type" value="Genomic_DNA"/>
</dbReference>
<reference evidence="2 3" key="1">
    <citation type="submission" date="2018-01" db="EMBL/GenBank/DDBJ databases">
        <title>Genome Sequencing and Assembly of Anaerobacter polyendosporus strain CT4.</title>
        <authorList>
            <person name="Tachaapaikoon C."/>
            <person name="Sutheeworapong S."/>
            <person name="Jenjaroenpun P."/>
            <person name="Wongsurawat T."/>
            <person name="Nookeaw I."/>
            <person name="Cheawchanlertfa P."/>
            <person name="Kosugi A."/>
            <person name="Cheevadhanarak S."/>
            <person name="Ratanakhanokchai K."/>
        </authorList>
    </citation>
    <scope>NUCLEOTIDE SEQUENCE [LARGE SCALE GENOMIC DNA]</scope>
    <source>
        <strain evidence="2 3">CT4</strain>
    </source>
</reference>
<protein>
    <submittedName>
        <fullName evidence="2">Uncharacterized protein</fullName>
    </submittedName>
</protein>
<keyword evidence="3" id="KW-1185">Reference proteome</keyword>
<dbReference type="KEGG" id="cmah:C1I91_12940"/>
<dbReference type="AlphaFoldDB" id="A0A3R5U945"/>
<organism evidence="2 3">
    <name type="scientific">Clostridium manihotivorum</name>
    <dbReference type="NCBI Taxonomy" id="2320868"/>
    <lineage>
        <taxon>Bacteria</taxon>
        <taxon>Bacillati</taxon>
        <taxon>Bacillota</taxon>
        <taxon>Clostridia</taxon>
        <taxon>Eubacteriales</taxon>
        <taxon>Clostridiaceae</taxon>
        <taxon>Clostridium</taxon>
    </lineage>
</organism>
<evidence type="ECO:0000256" key="1">
    <source>
        <dbReference type="SAM" id="Phobius"/>
    </source>
</evidence>
<keyword evidence="1" id="KW-0472">Membrane</keyword>
<keyword evidence="1" id="KW-0812">Transmembrane</keyword>
<name>A0A3R5U945_9CLOT</name>
<feature type="transmembrane region" description="Helical" evidence="1">
    <location>
        <begin position="152"/>
        <end position="173"/>
    </location>
</feature>
<dbReference type="Proteomes" id="UP000286268">
    <property type="component" value="Chromosome"/>
</dbReference>
<feature type="transmembrane region" description="Helical" evidence="1">
    <location>
        <begin position="7"/>
        <end position="23"/>
    </location>
</feature>
<dbReference type="RefSeq" id="WP_128213261.1">
    <property type="nucleotide sequence ID" value="NZ_CP025746.1"/>
</dbReference>
<evidence type="ECO:0000313" key="2">
    <source>
        <dbReference type="EMBL" id="QAA32473.1"/>
    </source>
</evidence>